<dbReference type="KEGG" id="ssl:SS1G_01470"/>
<evidence type="ECO:0000313" key="1">
    <source>
        <dbReference type="EMBL" id="EDN96544.1"/>
    </source>
</evidence>
<accession>A7E842</accession>
<gene>
    <name evidence="1" type="ORF">SS1G_01470</name>
</gene>
<dbReference type="HOGENOM" id="CLU_3033763_0_0_1"/>
<dbReference type="EMBL" id="CH476622">
    <property type="protein sequence ID" value="EDN96544.1"/>
    <property type="molecule type" value="Genomic_DNA"/>
</dbReference>
<dbReference type="InParanoid" id="A7E842"/>
<proteinExistence type="predicted"/>
<dbReference type="RefSeq" id="XP_001597276.1">
    <property type="nucleotide sequence ID" value="XM_001597226.1"/>
</dbReference>
<protein>
    <submittedName>
        <fullName evidence="1">Uncharacterized protein</fullName>
    </submittedName>
</protein>
<dbReference type="AlphaFoldDB" id="A7E842"/>
<organism evidence="1 2">
    <name type="scientific">Sclerotinia sclerotiorum (strain ATCC 18683 / 1980 / Ss-1)</name>
    <name type="common">White mold</name>
    <name type="synonym">Whetzelinia sclerotiorum</name>
    <dbReference type="NCBI Taxonomy" id="665079"/>
    <lineage>
        <taxon>Eukaryota</taxon>
        <taxon>Fungi</taxon>
        <taxon>Dikarya</taxon>
        <taxon>Ascomycota</taxon>
        <taxon>Pezizomycotina</taxon>
        <taxon>Leotiomycetes</taxon>
        <taxon>Helotiales</taxon>
        <taxon>Sclerotiniaceae</taxon>
        <taxon>Sclerotinia</taxon>
    </lineage>
</organism>
<keyword evidence="2" id="KW-1185">Reference proteome</keyword>
<reference evidence="2" key="1">
    <citation type="journal article" date="2011" name="PLoS Genet.">
        <title>Genomic analysis of the necrotrophic fungal pathogens Sclerotinia sclerotiorum and Botrytis cinerea.</title>
        <authorList>
            <person name="Amselem J."/>
            <person name="Cuomo C.A."/>
            <person name="van Kan J.A."/>
            <person name="Viaud M."/>
            <person name="Benito E.P."/>
            <person name="Couloux A."/>
            <person name="Coutinho P.M."/>
            <person name="de Vries R.P."/>
            <person name="Dyer P.S."/>
            <person name="Fillinger S."/>
            <person name="Fournier E."/>
            <person name="Gout L."/>
            <person name="Hahn M."/>
            <person name="Kohn L."/>
            <person name="Lapalu N."/>
            <person name="Plummer K.M."/>
            <person name="Pradier J.M."/>
            <person name="Quevillon E."/>
            <person name="Sharon A."/>
            <person name="Simon A."/>
            <person name="ten Have A."/>
            <person name="Tudzynski B."/>
            <person name="Tudzynski P."/>
            <person name="Wincker P."/>
            <person name="Andrew M."/>
            <person name="Anthouard V."/>
            <person name="Beever R.E."/>
            <person name="Beffa R."/>
            <person name="Benoit I."/>
            <person name="Bouzid O."/>
            <person name="Brault B."/>
            <person name="Chen Z."/>
            <person name="Choquer M."/>
            <person name="Collemare J."/>
            <person name="Cotton P."/>
            <person name="Danchin E.G."/>
            <person name="Da Silva C."/>
            <person name="Gautier A."/>
            <person name="Giraud C."/>
            <person name="Giraud T."/>
            <person name="Gonzalez C."/>
            <person name="Grossetete S."/>
            <person name="Guldener U."/>
            <person name="Henrissat B."/>
            <person name="Howlett B.J."/>
            <person name="Kodira C."/>
            <person name="Kretschmer M."/>
            <person name="Lappartient A."/>
            <person name="Leroch M."/>
            <person name="Levis C."/>
            <person name="Mauceli E."/>
            <person name="Neuveglise C."/>
            <person name="Oeser B."/>
            <person name="Pearson M."/>
            <person name="Poulain J."/>
            <person name="Poussereau N."/>
            <person name="Quesneville H."/>
            <person name="Rascle C."/>
            <person name="Schumacher J."/>
            <person name="Segurens B."/>
            <person name="Sexton A."/>
            <person name="Silva E."/>
            <person name="Sirven C."/>
            <person name="Soanes D.M."/>
            <person name="Talbot N.J."/>
            <person name="Templeton M."/>
            <person name="Yandava C."/>
            <person name="Yarden O."/>
            <person name="Zeng Q."/>
            <person name="Rollins J.A."/>
            <person name="Lebrun M.H."/>
            <person name="Dickman M."/>
        </authorList>
    </citation>
    <scope>NUCLEOTIDE SEQUENCE [LARGE SCALE GENOMIC DNA]</scope>
    <source>
        <strain evidence="2">ATCC 18683 / 1980 / Ss-1</strain>
    </source>
</reference>
<dbReference type="GeneID" id="5493754"/>
<dbReference type="Proteomes" id="UP000001312">
    <property type="component" value="Unassembled WGS sequence"/>
</dbReference>
<sequence>MRCLNSKQGLCEMKNSLIDLITSANCGIWRTCPSVSNPRFRRLNYNLKISGGVLA</sequence>
<evidence type="ECO:0000313" key="2">
    <source>
        <dbReference type="Proteomes" id="UP000001312"/>
    </source>
</evidence>
<name>A7E842_SCLS1</name>